<keyword evidence="3" id="KW-0021">Allosteric enzyme</keyword>
<dbReference type="GO" id="GO:0044206">
    <property type="term" value="P:UMP salvage"/>
    <property type="evidence" value="ECO:0007669"/>
    <property type="project" value="UniProtKB-UniPathway"/>
</dbReference>
<comment type="pathway">
    <text evidence="1 9">Pyrimidine metabolism; UMP biosynthesis via salvage pathway; UMP from uridine: step 1/1.</text>
</comment>
<dbReference type="GO" id="GO:0043771">
    <property type="term" value="F:cytidine kinase activity"/>
    <property type="evidence" value="ECO:0007669"/>
    <property type="project" value="RHEA"/>
</dbReference>
<evidence type="ECO:0000256" key="8">
    <source>
        <dbReference type="ARBA" id="ARBA00023268"/>
    </source>
</evidence>
<keyword evidence="5 9" id="KW-0547">Nucleotide-binding</keyword>
<dbReference type="GO" id="GO:0004849">
    <property type="term" value="F:uridine kinase activity"/>
    <property type="evidence" value="ECO:0007669"/>
    <property type="project" value="UniProtKB-EC"/>
</dbReference>
<keyword evidence="9" id="KW-0067">ATP-binding</keyword>
<evidence type="ECO:0000256" key="2">
    <source>
        <dbReference type="ARBA" id="ARBA00004784"/>
    </source>
</evidence>
<keyword evidence="6 9" id="KW-0418">Kinase</keyword>
<dbReference type="UniPathway" id="UPA00574">
    <property type="reaction ID" value="UER00637"/>
</dbReference>
<dbReference type="EC" id="2.7.1.48" evidence="9"/>
<comment type="pathway">
    <text evidence="2 9">Pyrimidine metabolism; CTP biosynthesis via salvage pathway; CTP from cytidine: step 1/3.</text>
</comment>
<dbReference type="FunFam" id="3.40.50.300:FF:000339">
    <property type="entry name" value="Uridine kinase"/>
    <property type="match status" value="1"/>
</dbReference>
<dbReference type="EMBL" id="GGEC01048691">
    <property type="protein sequence ID" value="MBX29175.1"/>
    <property type="molecule type" value="Transcribed_RNA"/>
</dbReference>
<comment type="similarity">
    <text evidence="9">Belongs to the uridine kinase family.</text>
</comment>
<dbReference type="InterPro" id="IPR000764">
    <property type="entry name" value="Uridine_kinase-like"/>
</dbReference>
<dbReference type="GO" id="GO:0005524">
    <property type="term" value="F:ATP binding"/>
    <property type="evidence" value="ECO:0007669"/>
    <property type="project" value="UniProtKB-KW"/>
</dbReference>
<keyword evidence="4 9" id="KW-0808">Transferase</keyword>
<accession>A0A2P2MFZ6</accession>
<dbReference type="UniPathway" id="UPA00579">
    <property type="reaction ID" value="UER00640"/>
</dbReference>
<sequence>MDCKSKSVVDMIEASSGVHFSGFHMEGLDSRTTENGDVLENGHLTSATEKMYKQPFVIGVAGGASSGKTAVCDMIIQQLHDQRVVLVNQDSFYYNLTEEEIGRVHEYNFDHPNAFDTEQLLCSMEKLRHGKAVDVPNYDFKSYKNNVFPPRRVNPSDVIILGGILIFHDPRVRELMNMKIFVDTDADVRLARRIRRDTVEKGRDINAVLDQYSKFVKPAFDDFILPTKKYADIIIPRGGDNHVAIDLIVQHIRTKLGQHDLCKIYPNLYVIQSTFQVLPCVY</sequence>
<dbReference type="GO" id="GO:0044211">
    <property type="term" value="P:CTP salvage"/>
    <property type="evidence" value="ECO:0007669"/>
    <property type="project" value="UniProtKB-UniPathway"/>
</dbReference>
<dbReference type="SUPFAM" id="SSF52540">
    <property type="entry name" value="P-loop containing nucleoside triphosphate hydrolases"/>
    <property type="match status" value="1"/>
</dbReference>
<dbReference type="CDD" id="cd02023">
    <property type="entry name" value="UMPK"/>
    <property type="match status" value="1"/>
</dbReference>
<dbReference type="Pfam" id="PF00485">
    <property type="entry name" value="PRK"/>
    <property type="match status" value="1"/>
</dbReference>
<evidence type="ECO:0000256" key="3">
    <source>
        <dbReference type="ARBA" id="ARBA00022533"/>
    </source>
</evidence>
<evidence type="ECO:0000256" key="7">
    <source>
        <dbReference type="ARBA" id="ARBA00023134"/>
    </source>
</evidence>
<dbReference type="NCBIfam" id="TIGR00235">
    <property type="entry name" value="udk"/>
    <property type="match status" value="1"/>
</dbReference>
<proteinExistence type="inferred from homology"/>
<dbReference type="Gene3D" id="3.40.50.300">
    <property type="entry name" value="P-loop containing nucleotide triphosphate hydrolases"/>
    <property type="match status" value="1"/>
</dbReference>
<comment type="catalytic activity">
    <reaction evidence="9">
        <text>uridine + ATP = UMP + ADP + H(+)</text>
        <dbReference type="Rhea" id="RHEA:16825"/>
        <dbReference type="ChEBI" id="CHEBI:15378"/>
        <dbReference type="ChEBI" id="CHEBI:16704"/>
        <dbReference type="ChEBI" id="CHEBI:30616"/>
        <dbReference type="ChEBI" id="CHEBI:57865"/>
        <dbReference type="ChEBI" id="CHEBI:456216"/>
        <dbReference type="EC" id="2.7.1.48"/>
    </reaction>
</comment>
<evidence type="ECO:0000256" key="9">
    <source>
        <dbReference type="RuleBase" id="RU003825"/>
    </source>
</evidence>
<name>A0A2P2MFZ6_RHIMU</name>
<dbReference type="GO" id="GO:0005525">
    <property type="term" value="F:GTP binding"/>
    <property type="evidence" value="ECO:0007669"/>
    <property type="project" value="UniProtKB-KW"/>
</dbReference>
<dbReference type="AlphaFoldDB" id="A0A2P2MFZ6"/>
<protein>
    <recommendedName>
        <fullName evidence="9">Uridine kinase</fullName>
        <ecNumber evidence="9">2.7.1.48</ecNumber>
    </recommendedName>
</protein>
<evidence type="ECO:0000313" key="11">
    <source>
        <dbReference type="EMBL" id="MBX29175.1"/>
    </source>
</evidence>
<dbReference type="InterPro" id="IPR006083">
    <property type="entry name" value="PRK/URK"/>
</dbReference>
<dbReference type="PRINTS" id="PR00988">
    <property type="entry name" value="URIDINKINASE"/>
</dbReference>
<feature type="domain" description="Phosphoribulokinase/uridine kinase" evidence="10">
    <location>
        <begin position="57"/>
        <end position="243"/>
    </location>
</feature>
<evidence type="ECO:0000259" key="10">
    <source>
        <dbReference type="Pfam" id="PF00485"/>
    </source>
</evidence>
<evidence type="ECO:0000256" key="5">
    <source>
        <dbReference type="ARBA" id="ARBA00022741"/>
    </source>
</evidence>
<evidence type="ECO:0000256" key="4">
    <source>
        <dbReference type="ARBA" id="ARBA00022679"/>
    </source>
</evidence>
<dbReference type="PANTHER" id="PTHR10285">
    <property type="entry name" value="URIDINE KINASE"/>
    <property type="match status" value="1"/>
</dbReference>
<keyword evidence="7" id="KW-0342">GTP-binding</keyword>
<comment type="catalytic activity">
    <reaction evidence="9">
        <text>cytidine + ATP = CMP + ADP + H(+)</text>
        <dbReference type="Rhea" id="RHEA:24674"/>
        <dbReference type="ChEBI" id="CHEBI:15378"/>
        <dbReference type="ChEBI" id="CHEBI:17562"/>
        <dbReference type="ChEBI" id="CHEBI:30616"/>
        <dbReference type="ChEBI" id="CHEBI:60377"/>
        <dbReference type="ChEBI" id="CHEBI:456216"/>
        <dbReference type="EC" id="2.7.1.48"/>
    </reaction>
</comment>
<evidence type="ECO:0000256" key="1">
    <source>
        <dbReference type="ARBA" id="ARBA00004690"/>
    </source>
</evidence>
<dbReference type="NCBIfam" id="NF004018">
    <property type="entry name" value="PRK05480.1"/>
    <property type="match status" value="1"/>
</dbReference>
<dbReference type="InterPro" id="IPR027417">
    <property type="entry name" value="P-loop_NTPase"/>
</dbReference>
<evidence type="ECO:0000256" key="6">
    <source>
        <dbReference type="ARBA" id="ARBA00022777"/>
    </source>
</evidence>
<reference evidence="11" key="1">
    <citation type="submission" date="2018-02" db="EMBL/GenBank/DDBJ databases">
        <title>Rhizophora mucronata_Transcriptome.</title>
        <authorList>
            <person name="Meera S.P."/>
            <person name="Sreeshan A."/>
            <person name="Augustine A."/>
        </authorList>
    </citation>
    <scope>NUCLEOTIDE SEQUENCE</scope>
    <source>
        <tissue evidence="11">Leaf</tissue>
    </source>
</reference>
<organism evidence="11">
    <name type="scientific">Rhizophora mucronata</name>
    <name type="common">Asiatic mangrove</name>
    <dbReference type="NCBI Taxonomy" id="61149"/>
    <lineage>
        <taxon>Eukaryota</taxon>
        <taxon>Viridiplantae</taxon>
        <taxon>Streptophyta</taxon>
        <taxon>Embryophyta</taxon>
        <taxon>Tracheophyta</taxon>
        <taxon>Spermatophyta</taxon>
        <taxon>Magnoliopsida</taxon>
        <taxon>eudicotyledons</taxon>
        <taxon>Gunneridae</taxon>
        <taxon>Pentapetalae</taxon>
        <taxon>rosids</taxon>
        <taxon>fabids</taxon>
        <taxon>Malpighiales</taxon>
        <taxon>Rhizophoraceae</taxon>
        <taxon>Rhizophora</taxon>
    </lineage>
</organism>
<keyword evidence="8" id="KW-0511">Multifunctional enzyme</keyword>